<gene>
    <name evidence="2" type="ORF">PIGHUM_00822</name>
</gene>
<evidence type="ECO:0000313" key="2">
    <source>
        <dbReference type="EMBL" id="VCU68764.1"/>
    </source>
</evidence>
<dbReference type="Gene3D" id="3.10.129.10">
    <property type="entry name" value="Hotdog Thioesterase"/>
    <property type="match status" value="1"/>
</dbReference>
<dbReference type="InterPro" id="IPR002539">
    <property type="entry name" value="MaoC-like_dom"/>
</dbReference>
<organism evidence="2 3">
    <name type="scientific">Pigmentiphaga humi</name>
    <dbReference type="NCBI Taxonomy" id="2478468"/>
    <lineage>
        <taxon>Bacteria</taxon>
        <taxon>Pseudomonadati</taxon>
        <taxon>Pseudomonadota</taxon>
        <taxon>Betaproteobacteria</taxon>
        <taxon>Burkholderiales</taxon>
        <taxon>Alcaligenaceae</taxon>
        <taxon>Pigmentiphaga</taxon>
    </lineage>
</organism>
<dbReference type="OrthoDB" id="9774179at2"/>
<evidence type="ECO:0000313" key="3">
    <source>
        <dbReference type="Proteomes" id="UP000277294"/>
    </source>
</evidence>
<name>A0A3P4AXG1_9BURK</name>
<evidence type="ECO:0000259" key="1">
    <source>
        <dbReference type="Pfam" id="PF01575"/>
    </source>
</evidence>
<feature type="domain" description="MaoC-like" evidence="1">
    <location>
        <begin position="2"/>
        <end position="103"/>
    </location>
</feature>
<keyword evidence="3" id="KW-1185">Reference proteome</keyword>
<accession>A0A3P4AXG1</accession>
<reference evidence="2 3" key="1">
    <citation type="submission" date="2018-10" db="EMBL/GenBank/DDBJ databases">
        <authorList>
            <person name="Criscuolo A."/>
        </authorList>
    </citation>
    <scope>NUCLEOTIDE SEQUENCE [LARGE SCALE GENOMIC DNA]</scope>
    <source>
        <strain evidence="2">DnA1</strain>
    </source>
</reference>
<dbReference type="RefSeq" id="WP_124077991.1">
    <property type="nucleotide sequence ID" value="NZ_UWPJ01000008.1"/>
</dbReference>
<protein>
    <submittedName>
        <fullName evidence="2">MaoC like domain protein</fullName>
    </submittedName>
</protein>
<dbReference type="Pfam" id="PF01575">
    <property type="entry name" value="MaoC_dehydratas"/>
    <property type="match status" value="1"/>
</dbReference>
<dbReference type="AlphaFoldDB" id="A0A3P4AXG1"/>
<dbReference type="Proteomes" id="UP000277294">
    <property type="component" value="Unassembled WGS sequence"/>
</dbReference>
<sequence>MEKRIFITQKMIDQYGVLNGDNDIIHYDIDYARQRGYKDTLAHGPMVMGYAAELAARKYGRDWHRRGEIEVKFIAPTYPNEELVVSIDDGGNVVAKVGETVNVVGTARLR</sequence>
<dbReference type="InterPro" id="IPR029069">
    <property type="entry name" value="HotDog_dom_sf"/>
</dbReference>
<proteinExistence type="predicted"/>
<dbReference type="EMBL" id="UWPJ01000008">
    <property type="protein sequence ID" value="VCU68764.1"/>
    <property type="molecule type" value="Genomic_DNA"/>
</dbReference>
<dbReference type="SUPFAM" id="SSF54637">
    <property type="entry name" value="Thioesterase/thiol ester dehydrase-isomerase"/>
    <property type="match status" value="1"/>
</dbReference>
<dbReference type="CDD" id="cd03441">
    <property type="entry name" value="R_hydratase_like"/>
    <property type="match status" value="1"/>
</dbReference>